<evidence type="ECO:0000313" key="3">
    <source>
        <dbReference type="Proteomes" id="UP000182124"/>
    </source>
</evidence>
<dbReference type="AlphaFoldDB" id="A0A1G4V213"/>
<evidence type="ECO:0000313" key="2">
    <source>
        <dbReference type="EMBL" id="SCW99978.1"/>
    </source>
</evidence>
<dbReference type="EMBL" id="FMTY01000001">
    <property type="protein sequence ID" value="SCW99978.1"/>
    <property type="molecule type" value="Genomic_DNA"/>
</dbReference>
<proteinExistence type="predicted"/>
<sequence>MKKNTIVLILIFVVIAGYLVYSYVYQSHRDIATEKGSFSVTANSIHDEFKADEQKANAKYLDRTIEVYGKISSIDSKESTIVIDDKMFAVFKDEIPANLKVASEIKIKGRFIGYDDLLEELKMDQCVTETE</sequence>
<evidence type="ECO:0000256" key="1">
    <source>
        <dbReference type="SAM" id="Phobius"/>
    </source>
</evidence>
<organism evidence="2 3">
    <name type="scientific">Flavobacterium saliperosum</name>
    <dbReference type="NCBI Taxonomy" id="329186"/>
    <lineage>
        <taxon>Bacteria</taxon>
        <taxon>Pseudomonadati</taxon>
        <taxon>Bacteroidota</taxon>
        <taxon>Flavobacteriia</taxon>
        <taxon>Flavobacteriales</taxon>
        <taxon>Flavobacteriaceae</taxon>
        <taxon>Flavobacterium</taxon>
    </lineage>
</organism>
<keyword evidence="1" id="KW-1133">Transmembrane helix</keyword>
<reference evidence="2 3" key="1">
    <citation type="submission" date="2016-10" db="EMBL/GenBank/DDBJ databases">
        <authorList>
            <person name="de Groot N.N."/>
        </authorList>
    </citation>
    <scope>NUCLEOTIDE SEQUENCE [LARGE SCALE GENOMIC DNA]</scope>
    <source>
        <strain evidence="2 3">CGMCC 1.3801</strain>
    </source>
</reference>
<dbReference type="InterPro" id="IPR024422">
    <property type="entry name" value="Protein_unknown_function_OB"/>
</dbReference>
<dbReference type="STRING" id="329186.SAMN02927925_00071"/>
<keyword evidence="1" id="KW-0472">Membrane</keyword>
<dbReference type="Pfam" id="PF12869">
    <property type="entry name" value="tRNA_anti-like"/>
    <property type="match status" value="1"/>
</dbReference>
<name>A0A1G4V213_9FLAO</name>
<dbReference type="RefSeq" id="WP_023575166.1">
    <property type="nucleotide sequence ID" value="NZ_CBCSBQ010000013.1"/>
</dbReference>
<keyword evidence="1" id="KW-0812">Transmembrane</keyword>
<protein>
    <submittedName>
        <fullName evidence="2">tRNA_anti-like</fullName>
    </submittedName>
</protein>
<dbReference type="Proteomes" id="UP000182124">
    <property type="component" value="Unassembled WGS sequence"/>
</dbReference>
<dbReference type="eggNOG" id="ENOG5032W2E">
    <property type="taxonomic scope" value="Bacteria"/>
</dbReference>
<gene>
    <name evidence="2" type="ORF">SAMN02927925_00071</name>
</gene>
<feature type="transmembrane region" description="Helical" evidence="1">
    <location>
        <begin position="6"/>
        <end position="25"/>
    </location>
</feature>
<accession>A0A1G4V213</accession>